<dbReference type="InterPro" id="IPR019148">
    <property type="entry name" value="Nuclear_protein_DGCR14_ESS-2"/>
</dbReference>
<keyword evidence="6" id="KW-1185">Reference proteome</keyword>
<evidence type="ECO:0008006" key="7">
    <source>
        <dbReference type="Google" id="ProtNLM"/>
    </source>
</evidence>
<evidence type="ECO:0000256" key="3">
    <source>
        <dbReference type="ARBA" id="ARBA00023242"/>
    </source>
</evidence>
<feature type="region of interest" description="Disordered" evidence="4">
    <location>
        <begin position="117"/>
        <end position="157"/>
    </location>
</feature>
<feature type="compositionally biased region" description="Gly residues" evidence="4">
    <location>
        <begin position="541"/>
        <end position="550"/>
    </location>
</feature>
<protein>
    <recommendedName>
        <fullName evidence="7">Protein DGCR14</fullName>
    </recommendedName>
</protein>
<feature type="compositionally biased region" description="Low complexity" evidence="4">
    <location>
        <begin position="135"/>
        <end position="155"/>
    </location>
</feature>
<comment type="subcellular location">
    <subcellularLocation>
        <location evidence="1">Nucleus</location>
    </subcellularLocation>
</comment>
<proteinExistence type="inferred from homology"/>
<name>A0AAD5S4L9_9FUNG</name>
<evidence type="ECO:0000256" key="4">
    <source>
        <dbReference type="SAM" id="MobiDB-lite"/>
    </source>
</evidence>
<keyword evidence="3" id="KW-0539">Nucleus</keyword>
<dbReference type="PANTHER" id="PTHR12940">
    <property type="entry name" value="ES-2 PROTEIN - RELATED"/>
    <property type="match status" value="1"/>
</dbReference>
<feature type="region of interest" description="Disordered" evidence="4">
    <location>
        <begin position="244"/>
        <end position="285"/>
    </location>
</feature>
<feature type="compositionally biased region" description="Gly residues" evidence="4">
    <location>
        <begin position="361"/>
        <end position="371"/>
    </location>
</feature>
<feature type="compositionally biased region" description="Polar residues" evidence="4">
    <location>
        <begin position="470"/>
        <end position="479"/>
    </location>
</feature>
<dbReference type="AlphaFoldDB" id="A0AAD5S4L9"/>
<gene>
    <name evidence="5" type="ORF">HK097_001218</name>
</gene>
<evidence type="ECO:0000256" key="1">
    <source>
        <dbReference type="ARBA" id="ARBA00004123"/>
    </source>
</evidence>
<sequence>MDSTDPATPHSTTPQDPSSPSTSLTIHSSANAASSTALQHSSLYPHIPKRPRARSPKVLEEDTYVEAVSDIIERDFFPNLKKLKTQNEFLDAVAKGELGKAGTLGMELRRMATERVARGAFTPRRQREPTPGNETPSSFPSTSYTTDTPSSIPDPDLTKNLSLDAFQSKYTSEDNASFSKILHKNNTENRSRYNWVFDKTSSQLTLSAPTPEPSLLITDGSDRPNVINHWKHNPLNHLMYVPAEDYTPTTPSESSTRGPPKSITHNATSLPSTTKTSEILQAQHTKDRLRTAEVWQNLAAATPALFPNTSEEEDGQPKVAGYSFVAATPSPAPHRDINPDEVMTWGFIEGTPLLVDSGTEAGEGGGDGGGPKFSMPETPRREVVGIRMAERAGRNMRERSRISSGGVGGGVTPRVGVGNRMASPAVRSSMLSPAGQKLLGLSKCAGSGSTLNAQLRATYSGNTPRHHRSSATPSRFGSVTPSHTPSAPTPSPLVRLNSGRVDRESTVGPEDLGDRTPRMVGRPEFADEAERSRRRSVSVSSGGGGVGRKGGSLTDGLLHI</sequence>
<feature type="region of interest" description="Disordered" evidence="4">
    <location>
        <begin position="393"/>
        <end position="415"/>
    </location>
</feature>
<feature type="region of interest" description="Disordered" evidence="4">
    <location>
        <begin position="460"/>
        <end position="560"/>
    </location>
</feature>
<comment type="caution">
    <text evidence="5">The sequence shown here is derived from an EMBL/GenBank/DDBJ whole genome shotgun (WGS) entry which is preliminary data.</text>
</comment>
<dbReference type="EMBL" id="JADGJD010001232">
    <property type="protein sequence ID" value="KAJ3045445.1"/>
    <property type="molecule type" value="Genomic_DNA"/>
</dbReference>
<dbReference type="PANTHER" id="PTHR12940:SF0">
    <property type="entry name" value="SPLICING FACTOR ESS-2 HOMOLOG"/>
    <property type="match status" value="1"/>
</dbReference>
<comment type="similarity">
    <text evidence="2">Belongs to the ESS2 family.</text>
</comment>
<evidence type="ECO:0000256" key="2">
    <source>
        <dbReference type="ARBA" id="ARBA00009072"/>
    </source>
</evidence>
<feature type="compositionally biased region" description="Polar residues" evidence="4">
    <location>
        <begin position="247"/>
        <end position="283"/>
    </location>
</feature>
<dbReference type="Pfam" id="PF09751">
    <property type="entry name" value="Es2"/>
    <property type="match status" value="1"/>
</dbReference>
<feature type="compositionally biased region" description="Low complexity" evidence="4">
    <location>
        <begin position="8"/>
        <end position="29"/>
    </location>
</feature>
<feature type="region of interest" description="Disordered" evidence="4">
    <location>
        <begin position="1"/>
        <end position="58"/>
    </location>
</feature>
<evidence type="ECO:0000313" key="5">
    <source>
        <dbReference type="EMBL" id="KAJ3045445.1"/>
    </source>
</evidence>
<accession>A0AAD5S4L9</accession>
<reference evidence="5" key="1">
    <citation type="submission" date="2020-05" db="EMBL/GenBank/DDBJ databases">
        <title>Phylogenomic resolution of chytrid fungi.</title>
        <authorList>
            <person name="Stajich J.E."/>
            <person name="Amses K."/>
            <person name="Simmons R."/>
            <person name="Seto K."/>
            <person name="Myers J."/>
            <person name="Bonds A."/>
            <person name="Quandt C.A."/>
            <person name="Barry K."/>
            <person name="Liu P."/>
            <person name="Grigoriev I."/>
            <person name="Longcore J.E."/>
            <person name="James T.Y."/>
        </authorList>
    </citation>
    <scope>NUCLEOTIDE SEQUENCE</scope>
    <source>
        <strain evidence="5">JEL0318</strain>
    </source>
</reference>
<feature type="region of interest" description="Disordered" evidence="4">
    <location>
        <begin position="358"/>
        <end position="377"/>
    </location>
</feature>
<organism evidence="5 6">
    <name type="scientific">Rhizophlyctis rosea</name>
    <dbReference type="NCBI Taxonomy" id="64517"/>
    <lineage>
        <taxon>Eukaryota</taxon>
        <taxon>Fungi</taxon>
        <taxon>Fungi incertae sedis</taxon>
        <taxon>Chytridiomycota</taxon>
        <taxon>Chytridiomycota incertae sedis</taxon>
        <taxon>Chytridiomycetes</taxon>
        <taxon>Rhizophlyctidales</taxon>
        <taxon>Rhizophlyctidaceae</taxon>
        <taxon>Rhizophlyctis</taxon>
    </lineage>
</organism>
<dbReference type="Proteomes" id="UP001212841">
    <property type="component" value="Unassembled WGS sequence"/>
</dbReference>
<evidence type="ECO:0000313" key="6">
    <source>
        <dbReference type="Proteomes" id="UP001212841"/>
    </source>
</evidence>
<feature type="compositionally biased region" description="Polar residues" evidence="4">
    <location>
        <begin position="30"/>
        <end position="42"/>
    </location>
</feature>
<dbReference type="GO" id="GO:0071013">
    <property type="term" value="C:catalytic step 2 spliceosome"/>
    <property type="evidence" value="ECO:0007669"/>
    <property type="project" value="TreeGrafter"/>
</dbReference>